<reference evidence="1 2" key="1">
    <citation type="submission" date="2021-06" db="EMBL/GenBank/DDBJ databases">
        <authorList>
            <person name="Palmer J.M."/>
        </authorList>
    </citation>
    <scope>NUCLEOTIDE SEQUENCE [LARGE SCALE GENOMIC DNA]</scope>
    <source>
        <strain evidence="1 2">GA_2019</strain>
        <tissue evidence="1">Muscle</tissue>
    </source>
</reference>
<name>A0ABV0PKL8_9TELE</name>
<dbReference type="Proteomes" id="UP001476798">
    <property type="component" value="Unassembled WGS sequence"/>
</dbReference>
<dbReference type="EMBL" id="JAHRIO010080117">
    <property type="protein sequence ID" value="MEQ2184030.1"/>
    <property type="molecule type" value="Genomic_DNA"/>
</dbReference>
<organism evidence="1 2">
    <name type="scientific">Goodea atripinnis</name>
    <dbReference type="NCBI Taxonomy" id="208336"/>
    <lineage>
        <taxon>Eukaryota</taxon>
        <taxon>Metazoa</taxon>
        <taxon>Chordata</taxon>
        <taxon>Craniata</taxon>
        <taxon>Vertebrata</taxon>
        <taxon>Euteleostomi</taxon>
        <taxon>Actinopterygii</taxon>
        <taxon>Neopterygii</taxon>
        <taxon>Teleostei</taxon>
        <taxon>Neoteleostei</taxon>
        <taxon>Acanthomorphata</taxon>
        <taxon>Ovalentaria</taxon>
        <taxon>Atherinomorphae</taxon>
        <taxon>Cyprinodontiformes</taxon>
        <taxon>Goodeidae</taxon>
        <taxon>Goodea</taxon>
    </lineage>
</organism>
<comment type="caution">
    <text evidence="1">The sequence shown here is derived from an EMBL/GenBank/DDBJ whole genome shotgun (WGS) entry which is preliminary data.</text>
</comment>
<sequence length="124" mass="14102">MSADLPGSSLIISDKKLHRSIFQRHTGPIGIHKNNKLSSLWMLFGFCYLVTQTNRAPDCLCFSSAACQPHLLSERDTFLPFCIPELSEKQSELLFLWQLVTVEEPFQSYWGQASCLHDVIESLL</sequence>
<gene>
    <name evidence="1" type="ORF">GOODEAATRI_003831</name>
</gene>
<protein>
    <submittedName>
        <fullName evidence="1">Uncharacterized protein</fullName>
    </submittedName>
</protein>
<evidence type="ECO:0000313" key="2">
    <source>
        <dbReference type="Proteomes" id="UP001476798"/>
    </source>
</evidence>
<keyword evidence="2" id="KW-1185">Reference proteome</keyword>
<accession>A0ABV0PKL8</accession>
<evidence type="ECO:0000313" key="1">
    <source>
        <dbReference type="EMBL" id="MEQ2184030.1"/>
    </source>
</evidence>
<proteinExistence type="predicted"/>